<organism evidence="2 3">
    <name type="scientific">Diploptera punctata</name>
    <name type="common">Pacific beetle cockroach</name>
    <dbReference type="NCBI Taxonomy" id="6984"/>
    <lineage>
        <taxon>Eukaryota</taxon>
        <taxon>Metazoa</taxon>
        <taxon>Ecdysozoa</taxon>
        <taxon>Arthropoda</taxon>
        <taxon>Hexapoda</taxon>
        <taxon>Insecta</taxon>
        <taxon>Pterygota</taxon>
        <taxon>Neoptera</taxon>
        <taxon>Polyneoptera</taxon>
        <taxon>Dictyoptera</taxon>
        <taxon>Blattodea</taxon>
        <taxon>Blaberoidea</taxon>
        <taxon>Blaberidae</taxon>
        <taxon>Diplopterinae</taxon>
        <taxon>Diploptera</taxon>
    </lineage>
</organism>
<sequence>FFPVISSLFLRFISLCGSISISILFKCPVLRFKGHGMCRRTITHNFLQRFRNE</sequence>
<name>A0AAD8E9L5_DIPPU</name>
<dbReference type="AlphaFoldDB" id="A0AAD8E9L5"/>
<evidence type="ECO:0000256" key="1">
    <source>
        <dbReference type="SAM" id="Phobius"/>
    </source>
</evidence>
<keyword evidence="1" id="KW-0812">Transmembrane</keyword>
<evidence type="ECO:0000313" key="2">
    <source>
        <dbReference type="EMBL" id="KAJ9581951.1"/>
    </source>
</evidence>
<keyword evidence="3" id="KW-1185">Reference proteome</keyword>
<accession>A0AAD8E9L5</accession>
<keyword evidence="1" id="KW-1133">Transmembrane helix</keyword>
<comment type="caution">
    <text evidence="2">The sequence shown here is derived from an EMBL/GenBank/DDBJ whole genome shotgun (WGS) entry which is preliminary data.</text>
</comment>
<dbReference type="EMBL" id="JASPKZ010007833">
    <property type="protein sequence ID" value="KAJ9581951.1"/>
    <property type="molecule type" value="Genomic_DNA"/>
</dbReference>
<dbReference type="Proteomes" id="UP001233999">
    <property type="component" value="Unassembled WGS sequence"/>
</dbReference>
<keyword evidence="1" id="KW-0472">Membrane</keyword>
<feature type="transmembrane region" description="Helical" evidence="1">
    <location>
        <begin position="12"/>
        <end position="30"/>
    </location>
</feature>
<reference evidence="2" key="2">
    <citation type="submission" date="2023-05" db="EMBL/GenBank/DDBJ databases">
        <authorList>
            <person name="Fouks B."/>
        </authorList>
    </citation>
    <scope>NUCLEOTIDE SEQUENCE</scope>
    <source>
        <strain evidence="2">Stay&amp;Tobe</strain>
        <tissue evidence="2">Testes</tissue>
    </source>
</reference>
<evidence type="ECO:0000313" key="3">
    <source>
        <dbReference type="Proteomes" id="UP001233999"/>
    </source>
</evidence>
<feature type="non-terminal residue" evidence="2">
    <location>
        <position position="53"/>
    </location>
</feature>
<feature type="non-terminal residue" evidence="2">
    <location>
        <position position="1"/>
    </location>
</feature>
<gene>
    <name evidence="2" type="ORF">L9F63_003704</name>
</gene>
<protein>
    <submittedName>
        <fullName evidence="2">Uncharacterized protein</fullName>
    </submittedName>
</protein>
<reference evidence="2" key="1">
    <citation type="journal article" date="2023" name="IScience">
        <title>Live-bearing cockroach genome reveals convergent evolutionary mechanisms linked to viviparity in insects and beyond.</title>
        <authorList>
            <person name="Fouks B."/>
            <person name="Harrison M.C."/>
            <person name="Mikhailova A.A."/>
            <person name="Marchal E."/>
            <person name="English S."/>
            <person name="Carruthers M."/>
            <person name="Jennings E.C."/>
            <person name="Chiamaka E.L."/>
            <person name="Frigard R.A."/>
            <person name="Pippel M."/>
            <person name="Attardo G.M."/>
            <person name="Benoit J.B."/>
            <person name="Bornberg-Bauer E."/>
            <person name="Tobe S.S."/>
        </authorList>
    </citation>
    <scope>NUCLEOTIDE SEQUENCE</scope>
    <source>
        <strain evidence="2">Stay&amp;Tobe</strain>
    </source>
</reference>
<proteinExistence type="predicted"/>